<comment type="caution">
    <text evidence="1">The sequence shown here is derived from an EMBL/GenBank/DDBJ whole genome shotgun (WGS) entry which is preliminary data.</text>
</comment>
<dbReference type="RefSeq" id="WP_111498579.1">
    <property type="nucleotide sequence ID" value="NZ_QKYN01000001.1"/>
</dbReference>
<dbReference type="EMBL" id="QKYN01000001">
    <property type="protein sequence ID" value="RAG87657.1"/>
    <property type="molecule type" value="Genomic_DNA"/>
</dbReference>
<evidence type="ECO:0000313" key="2">
    <source>
        <dbReference type="Proteomes" id="UP000248889"/>
    </source>
</evidence>
<accession>A0A2X0ISR1</accession>
<organism evidence="1 2">
    <name type="scientific">Streptacidiphilus pinicola</name>
    <dbReference type="NCBI Taxonomy" id="2219663"/>
    <lineage>
        <taxon>Bacteria</taxon>
        <taxon>Bacillati</taxon>
        <taxon>Actinomycetota</taxon>
        <taxon>Actinomycetes</taxon>
        <taxon>Kitasatosporales</taxon>
        <taxon>Streptomycetaceae</taxon>
        <taxon>Streptacidiphilus</taxon>
    </lineage>
</organism>
<keyword evidence="2" id="KW-1185">Reference proteome</keyword>
<reference evidence="1 2" key="1">
    <citation type="submission" date="2018-06" db="EMBL/GenBank/DDBJ databases">
        <title>Streptacidiphilus pinicola sp. nov., isolated from pine grove soil.</title>
        <authorList>
            <person name="Roh S.G."/>
            <person name="Park S."/>
            <person name="Kim M.-K."/>
            <person name="Yun B.-R."/>
            <person name="Park J."/>
            <person name="Kim M.J."/>
            <person name="Kim Y.S."/>
            <person name="Kim S.B."/>
        </authorList>
    </citation>
    <scope>NUCLEOTIDE SEQUENCE [LARGE SCALE GENOMIC DNA]</scope>
    <source>
        <strain evidence="1 2">MMS16-CNU450</strain>
    </source>
</reference>
<proteinExistence type="predicted"/>
<protein>
    <submittedName>
        <fullName evidence="1">Uncharacterized protein</fullName>
    </submittedName>
</protein>
<gene>
    <name evidence="1" type="ORF">DN069_00005</name>
</gene>
<evidence type="ECO:0000313" key="1">
    <source>
        <dbReference type="EMBL" id="RAG87657.1"/>
    </source>
</evidence>
<dbReference type="Proteomes" id="UP000248889">
    <property type="component" value="Unassembled WGS sequence"/>
</dbReference>
<sequence length="94" mass="8855">MYKRLPRSRSGGSAARAQAGALAEASAPCGCAEGCMYGATRPRSRGTGTGAVDRSAGACAAGTAGAVGVAGAGSAGWAGSGLDLVKNEPASAPV</sequence>
<name>A0A2X0ISR1_9ACTN</name>
<dbReference type="AlphaFoldDB" id="A0A2X0ISR1"/>